<dbReference type="AlphaFoldDB" id="A0A0A8YRS2"/>
<dbReference type="EMBL" id="GBRH01268316">
    <property type="protein sequence ID" value="JAD29579.1"/>
    <property type="molecule type" value="Transcribed_RNA"/>
</dbReference>
<reference evidence="1" key="2">
    <citation type="journal article" date="2015" name="Data Brief">
        <title>Shoot transcriptome of the giant reed, Arundo donax.</title>
        <authorList>
            <person name="Barrero R.A."/>
            <person name="Guerrero F.D."/>
            <person name="Moolhuijzen P."/>
            <person name="Goolsby J.A."/>
            <person name="Tidwell J."/>
            <person name="Bellgard S.E."/>
            <person name="Bellgard M.I."/>
        </authorList>
    </citation>
    <scope>NUCLEOTIDE SEQUENCE</scope>
    <source>
        <tissue evidence="1">Shoot tissue taken approximately 20 cm above the soil surface</tissue>
    </source>
</reference>
<accession>A0A0A8YRS2</accession>
<protein>
    <submittedName>
        <fullName evidence="1">Uncharacterized protein</fullName>
    </submittedName>
</protein>
<name>A0A0A8YRS2_ARUDO</name>
<proteinExistence type="predicted"/>
<organism evidence="1">
    <name type="scientific">Arundo donax</name>
    <name type="common">Giant reed</name>
    <name type="synonym">Donax arundinaceus</name>
    <dbReference type="NCBI Taxonomy" id="35708"/>
    <lineage>
        <taxon>Eukaryota</taxon>
        <taxon>Viridiplantae</taxon>
        <taxon>Streptophyta</taxon>
        <taxon>Embryophyta</taxon>
        <taxon>Tracheophyta</taxon>
        <taxon>Spermatophyta</taxon>
        <taxon>Magnoliopsida</taxon>
        <taxon>Liliopsida</taxon>
        <taxon>Poales</taxon>
        <taxon>Poaceae</taxon>
        <taxon>PACMAD clade</taxon>
        <taxon>Arundinoideae</taxon>
        <taxon>Arundineae</taxon>
        <taxon>Arundo</taxon>
    </lineage>
</organism>
<evidence type="ECO:0000313" key="1">
    <source>
        <dbReference type="EMBL" id="JAD29579.1"/>
    </source>
</evidence>
<sequence length="53" mass="6105">MAIGYTTTGDINDLKEALLLYEVPHGAQKNMNLENFYCHLEYPNLLVLSIYQE</sequence>
<reference evidence="1" key="1">
    <citation type="submission" date="2014-09" db="EMBL/GenBank/DDBJ databases">
        <authorList>
            <person name="Magalhaes I.L.F."/>
            <person name="Oliveira U."/>
            <person name="Santos F.R."/>
            <person name="Vidigal T.H.D.A."/>
            <person name="Brescovit A.D."/>
            <person name="Santos A.J."/>
        </authorList>
    </citation>
    <scope>NUCLEOTIDE SEQUENCE</scope>
    <source>
        <tissue evidence="1">Shoot tissue taken approximately 20 cm above the soil surface</tissue>
    </source>
</reference>